<keyword evidence="2" id="KW-1185">Reference proteome</keyword>
<evidence type="ECO:0000313" key="2">
    <source>
        <dbReference type="Proteomes" id="UP001642360"/>
    </source>
</evidence>
<protein>
    <submittedName>
        <fullName evidence="1">Uncharacterized protein</fullName>
    </submittedName>
</protein>
<name>A0ABC8T8D3_9AQUA</name>
<evidence type="ECO:0000313" key="1">
    <source>
        <dbReference type="EMBL" id="CAK9163377.1"/>
    </source>
</evidence>
<gene>
    <name evidence="1" type="ORF">ILEXP_LOCUS32422</name>
</gene>
<dbReference type="Proteomes" id="UP001642360">
    <property type="component" value="Unassembled WGS sequence"/>
</dbReference>
<dbReference type="AlphaFoldDB" id="A0ABC8T8D3"/>
<proteinExistence type="predicted"/>
<accession>A0ABC8T8D3</accession>
<dbReference type="EMBL" id="CAUOFW020004014">
    <property type="protein sequence ID" value="CAK9163377.1"/>
    <property type="molecule type" value="Genomic_DNA"/>
</dbReference>
<reference evidence="1 2" key="1">
    <citation type="submission" date="2024-02" db="EMBL/GenBank/DDBJ databases">
        <authorList>
            <person name="Vignale AGUSTIN F."/>
            <person name="Sosa J E."/>
            <person name="Modenutti C."/>
        </authorList>
    </citation>
    <scope>NUCLEOTIDE SEQUENCE [LARGE SCALE GENOMIC DNA]</scope>
</reference>
<organism evidence="1 2">
    <name type="scientific">Ilex paraguariensis</name>
    <name type="common">yerba mate</name>
    <dbReference type="NCBI Taxonomy" id="185542"/>
    <lineage>
        <taxon>Eukaryota</taxon>
        <taxon>Viridiplantae</taxon>
        <taxon>Streptophyta</taxon>
        <taxon>Embryophyta</taxon>
        <taxon>Tracheophyta</taxon>
        <taxon>Spermatophyta</taxon>
        <taxon>Magnoliopsida</taxon>
        <taxon>eudicotyledons</taxon>
        <taxon>Gunneridae</taxon>
        <taxon>Pentapetalae</taxon>
        <taxon>asterids</taxon>
        <taxon>campanulids</taxon>
        <taxon>Aquifoliales</taxon>
        <taxon>Aquifoliaceae</taxon>
        <taxon>Ilex</taxon>
    </lineage>
</organism>
<sequence>MGKVNDGKWVEKIGSSGFQIRDSNKGPVKVGPFRFKSVMDFKRAESLAQHHLPAQVDSTEAKAPPTVDNRMAMPTVTDVVRRLQREDFETGLNSLDEELQRKLVVEVEEGNCDVAIVAKEWYEKGNISHKNSMMAFFGGGGVVHGETTFSESGRSSFRPVSWFTK</sequence>
<comment type="caution">
    <text evidence="1">The sequence shown here is derived from an EMBL/GenBank/DDBJ whole genome shotgun (WGS) entry which is preliminary data.</text>
</comment>